<reference evidence="13 14" key="1">
    <citation type="submission" date="2016-10" db="EMBL/GenBank/DDBJ databases">
        <authorList>
            <person name="de Groot N.N."/>
        </authorList>
    </citation>
    <scope>NUCLEOTIDE SEQUENCE [LARGE SCALE GENOMIC DNA]</scope>
    <source>
        <strain evidence="13 14">DSM 27375</strain>
    </source>
</reference>
<protein>
    <recommendedName>
        <fullName evidence="9">Membrane fusion protein (MFP) family protein</fullName>
    </recommendedName>
</protein>
<evidence type="ECO:0000313" key="14">
    <source>
        <dbReference type="Proteomes" id="UP000182284"/>
    </source>
</evidence>
<proteinExistence type="inferred from homology"/>
<evidence type="ECO:0000256" key="2">
    <source>
        <dbReference type="ARBA" id="ARBA00009477"/>
    </source>
</evidence>
<dbReference type="SUPFAM" id="SSF111369">
    <property type="entry name" value="HlyD-like secretion proteins"/>
    <property type="match status" value="1"/>
</dbReference>
<keyword evidence="5 9" id="KW-0997">Cell inner membrane</keyword>
<evidence type="ECO:0000313" key="13">
    <source>
        <dbReference type="EMBL" id="SDG00017.1"/>
    </source>
</evidence>
<dbReference type="Gene3D" id="2.40.30.170">
    <property type="match status" value="1"/>
</dbReference>
<feature type="coiled-coil region" evidence="10">
    <location>
        <begin position="103"/>
        <end position="245"/>
    </location>
</feature>
<evidence type="ECO:0000259" key="12">
    <source>
        <dbReference type="Pfam" id="PF26002"/>
    </source>
</evidence>
<dbReference type="InterPro" id="IPR010129">
    <property type="entry name" value="T1SS_HlyD"/>
</dbReference>
<dbReference type="PANTHER" id="PTHR30386:SF26">
    <property type="entry name" value="TRANSPORT PROTEIN COMB"/>
    <property type="match status" value="1"/>
</dbReference>
<dbReference type="Gene3D" id="2.40.50.100">
    <property type="match status" value="1"/>
</dbReference>
<comment type="similarity">
    <text evidence="2 9">Belongs to the membrane fusion protein (MFP) (TC 8.A.1) family.</text>
</comment>
<dbReference type="EMBL" id="FNBL01000010">
    <property type="protein sequence ID" value="SDG00017.1"/>
    <property type="molecule type" value="Genomic_DNA"/>
</dbReference>
<evidence type="ECO:0000256" key="3">
    <source>
        <dbReference type="ARBA" id="ARBA00022448"/>
    </source>
</evidence>
<evidence type="ECO:0000256" key="8">
    <source>
        <dbReference type="ARBA" id="ARBA00023136"/>
    </source>
</evidence>
<evidence type="ECO:0000256" key="5">
    <source>
        <dbReference type="ARBA" id="ARBA00022519"/>
    </source>
</evidence>
<keyword evidence="7 9" id="KW-1133">Transmembrane helix</keyword>
<dbReference type="Proteomes" id="UP000182284">
    <property type="component" value="Unassembled WGS sequence"/>
</dbReference>
<evidence type="ECO:0000256" key="10">
    <source>
        <dbReference type="SAM" id="Coils"/>
    </source>
</evidence>
<organism evidence="13 14">
    <name type="scientific">Celeribacter baekdonensis</name>
    <dbReference type="NCBI Taxonomy" id="875171"/>
    <lineage>
        <taxon>Bacteria</taxon>
        <taxon>Pseudomonadati</taxon>
        <taxon>Pseudomonadota</taxon>
        <taxon>Alphaproteobacteria</taxon>
        <taxon>Rhodobacterales</taxon>
        <taxon>Roseobacteraceae</taxon>
        <taxon>Celeribacter</taxon>
    </lineage>
</organism>
<sequence length="390" mass="43504">MTSADLVTTSHIDGSYRRQTLKRSRLVIQTVVLSLFIAIGWAAIAQINEITRGDGRVVPLRRLQSIQSLEGGILAELHVSEGDIVLEGQLIARLDPTRSETAFNATQAEITALKAETMRLEAEVMEQPHLEFGPTPNEAEAGELRLFKARRTKLEASLMSLEEERSTIERQIEITSPLAAGGAVSQIDLLQLRQQKAELDGKINEVRNVYVQDAYKDLAARRAKLTTLQQELIQKQDEFQRTEIRSPVAGRVNNIKITTLGGVVQPGEPIMEITPTDDQLLIETKVKPQDVAFVAPGMPASVKITAYDFATYGDLRGTVTQISEDTVEEDTAQGPQDFYRVMIRTDVSYLERFDEQFAIRPGMVAQVDIESGKRSVLSYLTRPLMRARLR</sequence>
<dbReference type="Pfam" id="PF25917">
    <property type="entry name" value="BSH_RND"/>
    <property type="match status" value="1"/>
</dbReference>
<feature type="domain" description="AprE-like beta-barrel" evidence="12">
    <location>
        <begin position="280"/>
        <end position="371"/>
    </location>
</feature>
<dbReference type="RefSeq" id="WP_074646185.1">
    <property type="nucleotide sequence ID" value="NZ_FNBL01000010.1"/>
</dbReference>
<dbReference type="Pfam" id="PF26002">
    <property type="entry name" value="Beta-barrel_AprE"/>
    <property type="match status" value="1"/>
</dbReference>
<evidence type="ECO:0000256" key="6">
    <source>
        <dbReference type="ARBA" id="ARBA00022692"/>
    </source>
</evidence>
<dbReference type="GO" id="GO:0005886">
    <property type="term" value="C:plasma membrane"/>
    <property type="evidence" value="ECO:0007669"/>
    <property type="project" value="UniProtKB-SubCell"/>
</dbReference>
<evidence type="ECO:0000256" key="1">
    <source>
        <dbReference type="ARBA" id="ARBA00004377"/>
    </source>
</evidence>
<evidence type="ECO:0000259" key="11">
    <source>
        <dbReference type="Pfam" id="PF25917"/>
    </source>
</evidence>
<accession>A0A1G7QN97</accession>
<feature type="domain" description="Multidrug resistance protein MdtA-like barrel-sandwich hybrid" evidence="11">
    <location>
        <begin position="71"/>
        <end position="270"/>
    </location>
</feature>
<dbReference type="PANTHER" id="PTHR30386">
    <property type="entry name" value="MEMBRANE FUSION SUBUNIT OF EMRAB-TOLC MULTIDRUG EFFLUX PUMP"/>
    <property type="match status" value="1"/>
</dbReference>
<dbReference type="InterPro" id="IPR058982">
    <property type="entry name" value="Beta-barrel_AprE"/>
</dbReference>
<evidence type="ECO:0000256" key="4">
    <source>
        <dbReference type="ARBA" id="ARBA00022475"/>
    </source>
</evidence>
<dbReference type="AlphaFoldDB" id="A0A1G7QN97"/>
<dbReference type="InterPro" id="IPR050739">
    <property type="entry name" value="MFP"/>
</dbReference>
<keyword evidence="8 9" id="KW-0472">Membrane</keyword>
<keyword evidence="3 9" id="KW-0813">Transport</keyword>
<keyword evidence="4 9" id="KW-1003">Cell membrane</keyword>
<name>A0A1G7QN97_9RHOB</name>
<dbReference type="NCBIfam" id="TIGR01843">
    <property type="entry name" value="type_I_hlyD"/>
    <property type="match status" value="1"/>
</dbReference>
<dbReference type="GO" id="GO:0015031">
    <property type="term" value="P:protein transport"/>
    <property type="evidence" value="ECO:0007669"/>
    <property type="project" value="InterPro"/>
</dbReference>
<feature type="transmembrane region" description="Helical" evidence="9">
    <location>
        <begin position="26"/>
        <end position="44"/>
    </location>
</feature>
<evidence type="ECO:0000256" key="7">
    <source>
        <dbReference type="ARBA" id="ARBA00022989"/>
    </source>
</evidence>
<keyword evidence="10" id="KW-0175">Coiled coil</keyword>
<evidence type="ECO:0000256" key="9">
    <source>
        <dbReference type="RuleBase" id="RU365093"/>
    </source>
</evidence>
<dbReference type="PRINTS" id="PR01490">
    <property type="entry name" value="RTXTOXIND"/>
</dbReference>
<dbReference type="OrthoDB" id="9810980at2"/>
<dbReference type="InterPro" id="IPR058625">
    <property type="entry name" value="MdtA-like_BSH"/>
</dbReference>
<keyword evidence="6 9" id="KW-0812">Transmembrane</keyword>
<comment type="subcellular location">
    <subcellularLocation>
        <location evidence="1 9">Cell inner membrane</location>
        <topology evidence="1 9">Single-pass membrane protein</topology>
    </subcellularLocation>
</comment>
<gene>
    <name evidence="13" type="ORF">SAMN04488117_1108</name>
</gene>